<evidence type="ECO:0000256" key="1">
    <source>
        <dbReference type="SAM" id="Phobius"/>
    </source>
</evidence>
<keyword evidence="1" id="KW-0472">Membrane</keyword>
<organism evidence="2 3">
    <name type="scientific">Candidatus Nealsonbacteria bacterium CG_4_10_14_0_2_um_filter_38_17</name>
    <dbReference type="NCBI Taxonomy" id="1974680"/>
    <lineage>
        <taxon>Bacteria</taxon>
        <taxon>Candidatus Nealsoniibacteriota</taxon>
    </lineage>
</organism>
<accession>A0A2M7UX74</accession>
<keyword evidence="1" id="KW-0812">Transmembrane</keyword>
<protein>
    <submittedName>
        <fullName evidence="2">Uncharacterized protein</fullName>
    </submittedName>
</protein>
<sequence>MFFNTLGKPSSVFRLRTGRPSSVFRLRTGRPSAVKTSNGQANRIKHAVYLFASIILGVLLSFIAHGLIEIGYLRWAESQGRIVPFYGSCTLLPAFRIALLALGVVGGFLLGRFWWRKVYDEKSD</sequence>
<feature type="transmembrane region" description="Helical" evidence="1">
    <location>
        <begin position="47"/>
        <end position="68"/>
    </location>
</feature>
<evidence type="ECO:0000313" key="3">
    <source>
        <dbReference type="Proteomes" id="UP000230760"/>
    </source>
</evidence>
<evidence type="ECO:0000313" key="2">
    <source>
        <dbReference type="EMBL" id="PIZ88583.1"/>
    </source>
</evidence>
<dbReference type="AlphaFoldDB" id="A0A2M7UX74"/>
<dbReference type="Proteomes" id="UP000230760">
    <property type="component" value="Unassembled WGS sequence"/>
</dbReference>
<keyword evidence="1" id="KW-1133">Transmembrane helix</keyword>
<name>A0A2M7UX74_9BACT</name>
<feature type="transmembrane region" description="Helical" evidence="1">
    <location>
        <begin position="94"/>
        <end position="115"/>
    </location>
</feature>
<proteinExistence type="predicted"/>
<reference evidence="3" key="1">
    <citation type="submission" date="2017-09" db="EMBL/GenBank/DDBJ databases">
        <title>Depth-based differentiation of microbial function through sediment-hosted aquifers and enrichment of novel symbionts in the deep terrestrial subsurface.</title>
        <authorList>
            <person name="Probst A.J."/>
            <person name="Ladd B."/>
            <person name="Jarett J.K."/>
            <person name="Geller-Mcgrath D.E."/>
            <person name="Sieber C.M.K."/>
            <person name="Emerson J.B."/>
            <person name="Anantharaman K."/>
            <person name="Thomas B.C."/>
            <person name="Malmstrom R."/>
            <person name="Stieglmeier M."/>
            <person name="Klingl A."/>
            <person name="Woyke T."/>
            <person name="Ryan C.M."/>
            <person name="Banfield J.F."/>
        </authorList>
    </citation>
    <scope>NUCLEOTIDE SEQUENCE [LARGE SCALE GENOMIC DNA]</scope>
</reference>
<dbReference type="EMBL" id="PFPB01000070">
    <property type="protein sequence ID" value="PIZ88583.1"/>
    <property type="molecule type" value="Genomic_DNA"/>
</dbReference>
<gene>
    <name evidence="2" type="ORF">COX90_03850</name>
</gene>
<comment type="caution">
    <text evidence="2">The sequence shown here is derived from an EMBL/GenBank/DDBJ whole genome shotgun (WGS) entry which is preliminary data.</text>
</comment>